<organism evidence="1 2">
    <name type="scientific">Tetrahymena thermophila (strain SB210)</name>
    <dbReference type="NCBI Taxonomy" id="312017"/>
    <lineage>
        <taxon>Eukaryota</taxon>
        <taxon>Sar</taxon>
        <taxon>Alveolata</taxon>
        <taxon>Ciliophora</taxon>
        <taxon>Intramacronucleata</taxon>
        <taxon>Oligohymenophorea</taxon>
        <taxon>Hymenostomatida</taxon>
        <taxon>Tetrahymenina</taxon>
        <taxon>Tetrahymenidae</taxon>
        <taxon>Tetrahymena</taxon>
    </lineage>
</organism>
<dbReference type="GeneID" id="24439419"/>
<dbReference type="KEGG" id="tet:TTHERM_000529649"/>
<name>W7XHC2_TETTS</name>
<accession>W7XHC2</accession>
<dbReference type="InParanoid" id="W7XHC2"/>
<keyword evidence="2" id="KW-1185">Reference proteome</keyword>
<dbReference type="AlphaFoldDB" id="W7XHC2"/>
<gene>
    <name evidence="1" type="ORF">TTHERM_000529649</name>
</gene>
<protein>
    <submittedName>
        <fullName evidence="1">Uncharacterized protein</fullName>
    </submittedName>
</protein>
<evidence type="ECO:0000313" key="1">
    <source>
        <dbReference type="EMBL" id="EWS72454.1"/>
    </source>
</evidence>
<dbReference type="Proteomes" id="UP000009168">
    <property type="component" value="Unassembled WGS sequence"/>
</dbReference>
<evidence type="ECO:0000313" key="2">
    <source>
        <dbReference type="Proteomes" id="UP000009168"/>
    </source>
</evidence>
<proteinExistence type="predicted"/>
<reference evidence="2" key="1">
    <citation type="journal article" date="2006" name="PLoS Biol.">
        <title>Macronuclear genome sequence of the ciliate Tetrahymena thermophila, a model eukaryote.</title>
        <authorList>
            <person name="Eisen J.A."/>
            <person name="Coyne R.S."/>
            <person name="Wu M."/>
            <person name="Wu D."/>
            <person name="Thiagarajan M."/>
            <person name="Wortman J.R."/>
            <person name="Badger J.H."/>
            <person name="Ren Q."/>
            <person name="Amedeo P."/>
            <person name="Jones K.M."/>
            <person name="Tallon L.J."/>
            <person name="Delcher A.L."/>
            <person name="Salzberg S.L."/>
            <person name="Silva J.C."/>
            <person name="Haas B.J."/>
            <person name="Majoros W.H."/>
            <person name="Farzad M."/>
            <person name="Carlton J.M."/>
            <person name="Smith R.K. Jr."/>
            <person name="Garg J."/>
            <person name="Pearlman R.E."/>
            <person name="Karrer K.M."/>
            <person name="Sun L."/>
            <person name="Manning G."/>
            <person name="Elde N.C."/>
            <person name="Turkewitz A.P."/>
            <person name="Asai D.J."/>
            <person name="Wilkes D.E."/>
            <person name="Wang Y."/>
            <person name="Cai H."/>
            <person name="Collins K."/>
            <person name="Stewart B.A."/>
            <person name="Lee S.R."/>
            <person name="Wilamowska K."/>
            <person name="Weinberg Z."/>
            <person name="Ruzzo W.L."/>
            <person name="Wloga D."/>
            <person name="Gaertig J."/>
            <person name="Frankel J."/>
            <person name="Tsao C.-C."/>
            <person name="Gorovsky M.A."/>
            <person name="Keeling P.J."/>
            <person name="Waller R.F."/>
            <person name="Patron N.J."/>
            <person name="Cherry J.M."/>
            <person name="Stover N.A."/>
            <person name="Krieger C.J."/>
            <person name="del Toro C."/>
            <person name="Ryder H.F."/>
            <person name="Williamson S.C."/>
            <person name="Barbeau R.A."/>
            <person name="Hamilton E.P."/>
            <person name="Orias E."/>
        </authorList>
    </citation>
    <scope>NUCLEOTIDE SEQUENCE [LARGE SCALE GENOMIC DNA]</scope>
    <source>
        <strain evidence="2">SB210</strain>
    </source>
</reference>
<sequence>MLSQIINQNDSFQLNPSNLTKIDILQKTFLRKLKFLKQRFIQYLSSKNCHQINKQSITIVKYCEDFVRKSLNVIVLVSSNIQLVFFKKQVIKIENLCYAMISPSNPKRKQKLNERNKKLIKIKFKKIQINLNFKQIKQKNKQINNNKKINKKNKKQIIKN</sequence>
<dbReference type="EMBL" id="GG662522">
    <property type="protein sequence ID" value="EWS72454.1"/>
    <property type="molecule type" value="Genomic_DNA"/>
</dbReference>
<dbReference type="RefSeq" id="XP_012654999.1">
    <property type="nucleotide sequence ID" value="XM_012799545.1"/>
</dbReference>